<name>A0A452HEB5_9SAUR</name>
<keyword evidence="7" id="KW-0092">Biotin</keyword>
<sequence length="157" mass="17164">MIKKISFTVALGLASLGALSGQKCILTGLWRNELGSKMQIQEVKGDGTFSGEYKTAVSLARRPIQPASLNGSQHFDEAGQPTFGFTVNWKSFSDSTTVFTGQCFVDENGKEILETMWLLREKAKAPNGWEATRVGTNVFTRIKGQNVDESLRGDGAR</sequence>
<evidence type="ECO:0000313" key="10">
    <source>
        <dbReference type="Ensembl" id="ENSGAGP00000013197.1"/>
    </source>
</evidence>
<evidence type="ECO:0000256" key="2">
    <source>
        <dbReference type="ARBA" id="ARBA00006297"/>
    </source>
</evidence>
<keyword evidence="3" id="KW-0964">Secreted</keyword>
<feature type="chain" id="PRO_5019568317" description="Avidin" evidence="9">
    <location>
        <begin position="22"/>
        <end position="157"/>
    </location>
</feature>
<dbReference type="SUPFAM" id="SSF50876">
    <property type="entry name" value="Avidin/streptavidin"/>
    <property type="match status" value="1"/>
</dbReference>
<evidence type="ECO:0008006" key="12">
    <source>
        <dbReference type="Google" id="ProtNLM"/>
    </source>
</evidence>
<keyword evidence="4 9" id="KW-0732">Signal</keyword>
<dbReference type="AlphaFoldDB" id="A0A452HEB5"/>
<reference evidence="11" key="1">
    <citation type="journal article" date="2017" name="PLoS ONE">
        <title>The Agassiz's desert tortoise genome provides a resource for the conservation of a threatened species.</title>
        <authorList>
            <person name="Tollis M."/>
            <person name="DeNardo D.F."/>
            <person name="Cornelius J.A."/>
            <person name="Dolby G.A."/>
            <person name="Edwards T."/>
            <person name="Henen B.T."/>
            <person name="Karl A.E."/>
            <person name="Murphy R.W."/>
            <person name="Kusumi K."/>
        </authorList>
    </citation>
    <scope>NUCLEOTIDE SEQUENCE [LARGE SCALE GENOMIC DNA]</scope>
</reference>
<dbReference type="PROSITE" id="PS51326">
    <property type="entry name" value="AVIDIN_2"/>
    <property type="match status" value="1"/>
</dbReference>
<evidence type="ECO:0000256" key="7">
    <source>
        <dbReference type="ARBA" id="ARBA00023267"/>
    </source>
</evidence>
<dbReference type="GO" id="GO:0005576">
    <property type="term" value="C:extracellular region"/>
    <property type="evidence" value="ECO:0007669"/>
    <property type="project" value="UniProtKB-SubCell"/>
</dbReference>
<dbReference type="InterPro" id="IPR005469">
    <property type="entry name" value="Avidin"/>
</dbReference>
<dbReference type="Ensembl" id="ENSGAGT00000015108.1">
    <property type="protein sequence ID" value="ENSGAGP00000013197.1"/>
    <property type="gene ID" value="ENSGAGG00000010109.1"/>
</dbReference>
<dbReference type="PRINTS" id="PR00709">
    <property type="entry name" value="AVIDIN"/>
</dbReference>
<evidence type="ECO:0000256" key="6">
    <source>
        <dbReference type="ARBA" id="ARBA00023180"/>
    </source>
</evidence>
<dbReference type="GO" id="GO:0009374">
    <property type="term" value="F:biotin binding"/>
    <property type="evidence" value="ECO:0007669"/>
    <property type="project" value="InterPro"/>
</dbReference>
<protein>
    <recommendedName>
        <fullName evidence="12">Avidin</fullName>
    </recommendedName>
</protein>
<evidence type="ECO:0000256" key="3">
    <source>
        <dbReference type="ARBA" id="ARBA00022525"/>
    </source>
</evidence>
<dbReference type="Pfam" id="PF01382">
    <property type="entry name" value="Avidin"/>
    <property type="match status" value="1"/>
</dbReference>
<evidence type="ECO:0000256" key="4">
    <source>
        <dbReference type="ARBA" id="ARBA00022729"/>
    </source>
</evidence>
<comment type="subcellular location">
    <subcellularLocation>
        <location evidence="1">Secreted</location>
    </subcellularLocation>
</comment>
<evidence type="ECO:0000313" key="11">
    <source>
        <dbReference type="Proteomes" id="UP000291020"/>
    </source>
</evidence>
<comment type="similarity">
    <text evidence="2">Belongs to the avidin/streptavidin family.</text>
</comment>
<dbReference type="InterPro" id="IPR036896">
    <property type="entry name" value="Avidin-like_sf"/>
</dbReference>
<dbReference type="PANTHER" id="PTHR34399">
    <property type="entry name" value="AVIDIN-RELATED"/>
    <property type="match status" value="1"/>
</dbReference>
<feature type="signal peptide" evidence="9">
    <location>
        <begin position="1"/>
        <end position="21"/>
    </location>
</feature>
<dbReference type="InterPro" id="IPR005468">
    <property type="entry name" value="Avidin/str"/>
</dbReference>
<reference evidence="10" key="2">
    <citation type="submission" date="2025-08" db="UniProtKB">
        <authorList>
            <consortium name="Ensembl"/>
        </authorList>
    </citation>
    <scope>IDENTIFICATION</scope>
</reference>
<evidence type="ECO:0000256" key="5">
    <source>
        <dbReference type="ARBA" id="ARBA00023157"/>
    </source>
</evidence>
<organism evidence="10 11">
    <name type="scientific">Gopherus agassizii</name>
    <name type="common">Agassiz's desert tortoise</name>
    <dbReference type="NCBI Taxonomy" id="38772"/>
    <lineage>
        <taxon>Eukaryota</taxon>
        <taxon>Metazoa</taxon>
        <taxon>Chordata</taxon>
        <taxon>Craniata</taxon>
        <taxon>Vertebrata</taxon>
        <taxon>Euteleostomi</taxon>
        <taxon>Archelosauria</taxon>
        <taxon>Testudinata</taxon>
        <taxon>Testudines</taxon>
        <taxon>Cryptodira</taxon>
        <taxon>Durocryptodira</taxon>
        <taxon>Testudinoidea</taxon>
        <taxon>Testudinidae</taxon>
        <taxon>Gopherus</taxon>
    </lineage>
</organism>
<accession>A0A452HEB5</accession>
<proteinExistence type="inferred from homology"/>
<dbReference type="PANTHER" id="PTHR34399:SF3">
    <property type="entry name" value="AVID PROTEIN-RELATED"/>
    <property type="match status" value="1"/>
</dbReference>
<keyword evidence="6" id="KW-0325">Glycoprotein</keyword>
<evidence type="ECO:0000256" key="8">
    <source>
        <dbReference type="PIRSR" id="PIRSR605468-51"/>
    </source>
</evidence>
<dbReference type="InterPro" id="IPR051764">
    <property type="entry name" value="Avidin/Streptavidin-rel"/>
</dbReference>
<feature type="disulfide bond" evidence="8">
    <location>
        <begin position="24"/>
        <end position="103"/>
    </location>
</feature>
<dbReference type="Gene3D" id="2.40.128.30">
    <property type="entry name" value="Avidin-like"/>
    <property type="match status" value="1"/>
</dbReference>
<keyword evidence="5 8" id="KW-1015">Disulfide bond</keyword>
<reference evidence="10" key="3">
    <citation type="submission" date="2025-09" db="UniProtKB">
        <authorList>
            <consortium name="Ensembl"/>
        </authorList>
    </citation>
    <scope>IDENTIFICATION</scope>
</reference>
<evidence type="ECO:0000256" key="9">
    <source>
        <dbReference type="SAM" id="SignalP"/>
    </source>
</evidence>
<keyword evidence="11" id="KW-1185">Reference proteome</keyword>
<evidence type="ECO:0000256" key="1">
    <source>
        <dbReference type="ARBA" id="ARBA00004613"/>
    </source>
</evidence>
<dbReference type="Proteomes" id="UP000291020">
    <property type="component" value="Unassembled WGS sequence"/>
</dbReference>